<name>A0ABV8MMS6_9NEIS</name>
<accession>A0ABV8MMS6</accession>
<organism evidence="2 3">
    <name type="scientific">Chitinimonas lacunae</name>
    <dbReference type="NCBI Taxonomy" id="1963018"/>
    <lineage>
        <taxon>Bacteria</taxon>
        <taxon>Pseudomonadati</taxon>
        <taxon>Pseudomonadota</taxon>
        <taxon>Betaproteobacteria</taxon>
        <taxon>Neisseriales</taxon>
        <taxon>Chitinibacteraceae</taxon>
        <taxon>Chitinimonas</taxon>
    </lineage>
</organism>
<comment type="caution">
    <text evidence="2">The sequence shown here is derived from an EMBL/GenBank/DDBJ whole genome shotgun (WGS) entry which is preliminary data.</text>
</comment>
<reference evidence="3" key="1">
    <citation type="journal article" date="2019" name="Int. J. Syst. Evol. Microbiol.">
        <title>The Global Catalogue of Microorganisms (GCM) 10K type strain sequencing project: providing services to taxonomists for standard genome sequencing and annotation.</title>
        <authorList>
            <consortium name="The Broad Institute Genomics Platform"/>
            <consortium name="The Broad Institute Genome Sequencing Center for Infectious Disease"/>
            <person name="Wu L."/>
            <person name="Ma J."/>
        </authorList>
    </citation>
    <scope>NUCLEOTIDE SEQUENCE [LARGE SCALE GENOMIC DNA]</scope>
    <source>
        <strain evidence="3">LMG 29894</strain>
    </source>
</reference>
<evidence type="ECO:0000313" key="2">
    <source>
        <dbReference type="EMBL" id="MFC4158624.1"/>
    </source>
</evidence>
<dbReference type="Pfam" id="PF08808">
    <property type="entry name" value="RES"/>
    <property type="match status" value="1"/>
</dbReference>
<dbReference type="RefSeq" id="WP_378161500.1">
    <property type="nucleotide sequence ID" value="NZ_JBHSBU010000001.1"/>
</dbReference>
<gene>
    <name evidence="2" type="ORF">ACFOW7_04525</name>
</gene>
<protein>
    <submittedName>
        <fullName evidence="2">RES family NAD+ phosphorylase</fullName>
    </submittedName>
</protein>
<dbReference type="SMART" id="SM00953">
    <property type="entry name" value="RES"/>
    <property type="match status" value="1"/>
</dbReference>
<evidence type="ECO:0000313" key="3">
    <source>
        <dbReference type="Proteomes" id="UP001595791"/>
    </source>
</evidence>
<proteinExistence type="predicted"/>
<dbReference type="InterPro" id="IPR014914">
    <property type="entry name" value="RES_dom"/>
</dbReference>
<dbReference type="Proteomes" id="UP001595791">
    <property type="component" value="Unassembled WGS sequence"/>
</dbReference>
<keyword evidence="3" id="KW-1185">Reference proteome</keyword>
<feature type="domain" description="RES" evidence="1">
    <location>
        <begin position="198"/>
        <end position="355"/>
    </location>
</feature>
<sequence>MATAICPRCTNNPELARLIQASGTAKRCTLCKTRQTVLTAEQIGSILNKNLREIWGKPEDSGHNHTLSLREIVQKAVGDSGEWVDEIINGLIRAEKHNLDKRSTAFWKKQGQYVKKEINAQEHYKEWKRVEEELRYSRKFFSERAKDFFDTLFGDIDDLVVVAHGKRQRVVQDIPKSEVFYRARLCKPSELKAIQQDPVGHLGPPPRDKASAGRMNAEGVVVLYMAFDEETCLAEMRPPLGCQSAIIQVKTKRDLRILDFSLLERVHCEINYFHQDFLSEVKKRGFLRALHQLISQPVMPGMETDYIMTQAMAEYLSSVHCHPVDGIKFSSAHRKNGFNLVLFPNKEITGKKKPEMGSLFGVEYVEDSLKFKQTADIIYQYKNLSFYLLNDGQIGFAQ</sequence>
<evidence type="ECO:0000259" key="1">
    <source>
        <dbReference type="SMART" id="SM00953"/>
    </source>
</evidence>
<dbReference type="EMBL" id="JBHSBU010000001">
    <property type="protein sequence ID" value="MFC4158624.1"/>
    <property type="molecule type" value="Genomic_DNA"/>
</dbReference>